<protein>
    <submittedName>
        <fullName evidence="3">Type IV pilus modification protein PilV</fullName>
    </submittedName>
</protein>
<keyword evidence="1" id="KW-1133">Transmembrane helix</keyword>
<keyword evidence="1" id="KW-0812">Transmembrane</keyword>
<feature type="transmembrane region" description="Helical" evidence="1">
    <location>
        <begin position="6"/>
        <end position="30"/>
    </location>
</feature>
<dbReference type="NCBIfam" id="TIGR02532">
    <property type="entry name" value="IV_pilin_GFxxxE"/>
    <property type="match status" value="1"/>
</dbReference>
<dbReference type="AlphaFoldDB" id="A0A6L6GHU8"/>
<dbReference type="Pfam" id="PF07963">
    <property type="entry name" value="N_methyl"/>
    <property type="match status" value="1"/>
</dbReference>
<sequence length="170" mass="18164">MKRNQAGVGLIEVLVALVILSIAILGFVGLQVRALAASQEASLNVQAMTLARDLSERIRMNRGALTEYQDVSNAPTTCGIAYCTPVDMAQYDFNQVKLKAEAAGMSIDVLDCQMGHSNVAKRKCVYVAWGDTTPTAADSAASEPSANACTVGTAYRADAQCVIMETYNYE</sequence>
<feature type="domain" description="Type IV pilin Tt1218-like" evidence="2">
    <location>
        <begin position="29"/>
        <end position="93"/>
    </location>
</feature>
<evidence type="ECO:0000259" key="2">
    <source>
        <dbReference type="Pfam" id="PF22150"/>
    </source>
</evidence>
<gene>
    <name evidence="3" type="primary">pilV</name>
    <name evidence="3" type="ORF">GIX10_11770</name>
</gene>
<comment type="caution">
    <text evidence="3">The sequence shown here is derived from an EMBL/GenBank/DDBJ whole genome shotgun (WGS) entry which is preliminary data.</text>
</comment>
<dbReference type="InterPro" id="IPR054402">
    <property type="entry name" value="Tt1218-like_dom"/>
</dbReference>
<organism evidence="3 4">
    <name type="scientific">Acinetobacter faecalis</name>
    <dbReference type="NCBI Taxonomy" id="2665161"/>
    <lineage>
        <taxon>Bacteria</taxon>
        <taxon>Pseudomonadati</taxon>
        <taxon>Pseudomonadota</taxon>
        <taxon>Gammaproteobacteria</taxon>
        <taxon>Moraxellales</taxon>
        <taxon>Moraxellaceae</taxon>
        <taxon>Acinetobacter</taxon>
    </lineage>
</organism>
<evidence type="ECO:0000256" key="1">
    <source>
        <dbReference type="SAM" id="Phobius"/>
    </source>
</evidence>
<dbReference type="Pfam" id="PF22150">
    <property type="entry name" value="Tt1218-like"/>
    <property type="match status" value="1"/>
</dbReference>
<dbReference type="Proteomes" id="UP000473854">
    <property type="component" value="Unassembled WGS sequence"/>
</dbReference>
<proteinExistence type="predicted"/>
<evidence type="ECO:0000313" key="4">
    <source>
        <dbReference type="Proteomes" id="UP000473854"/>
    </source>
</evidence>
<name>A0A6L6GHU8_9GAMM</name>
<dbReference type="InterPro" id="IPR013362">
    <property type="entry name" value="Pilus_4_PilV"/>
</dbReference>
<evidence type="ECO:0000313" key="3">
    <source>
        <dbReference type="EMBL" id="MTD12085.1"/>
    </source>
</evidence>
<dbReference type="EMBL" id="WLYL01000048">
    <property type="protein sequence ID" value="MTD12085.1"/>
    <property type="molecule type" value="Genomic_DNA"/>
</dbReference>
<keyword evidence="1" id="KW-0472">Membrane</keyword>
<dbReference type="NCBIfam" id="TIGR02523">
    <property type="entry name" value="type_IV_pilV"/>
    <property type="match status" value="1"/>
</dbReference>
<dbReference type="InterPro" id="IPR012902">
    <property type="entry name" value="N_methyl_site"/>
</dbReference>
<reference evidence="3 4" key="1">
    <citation type="submission" date="2019-11" db="EMBL/GenBank/DDBJ databases">
        <authorList>
            <person name="An D."/>
        </authorList>
    </citation>
    <scope>NUCLEOTIDE SEQUENCE [LARGE SCALE GENOMIC DNA]</scope>
    <source>
        <strain evidence="3 4">YIM 103518</strain>
    </source>
</reference>
<accession>A0A6L6GHU8</accession>
<dbReference type="RefSeq" id="WP_154773632.1">
    <property type="nucleotide sequence ID" value="NZ_WLYL01000048.1"/>
</dbReference>